<feature type="transmembrane region" description="Helical" evidence="3">
    <location>
        <begin position="27"/>
        <end position="48"/>
    </location>
</feature>
<evidence type="ECO:0000256" key="2">
    <source>
        <dbReference type="ARBA" id="ARBA00023136"/>
    </source>
</evidence>
<dbReference type="RefSeq" id="WP_149727378.1">
    <property type="nucleotide sequence ID" value="NZ_VUJV01000001.1"/>
</dbReference>
<evidence type="ECO:0000313" key="4">
    <source>
        <dbReference type="EMBL" id="KAA1421917.1"/>
    </source>
</evidence>
<evidence type="ECO:0008006" key="6">
    <source>
        <dbReference type="Google" id="ProtNLM"/>
    </source>
</evidence>
<reference evidence="4 5" key="2">
    <citation type="submission" date="2019-09" db="EMBL/GenBank/DDBJ databases">
        <authorList>
            <person name="Jin C."/>
        </authorList>
    </citation>
    <scope>NUCLEOTIDE SEQUENCE [LARGE SCALE GENOMIC DNA]</scope>
    <source>
        <strain evidence="4 5">BN130099</strain>
    </source>
</reference>
<dbReference type="GO" id="GO:0016020">
    <property type="term" value="C:membrane"/>
    <property type="evidence" value="ECO:0007669"/>
    <property type="project" value="UniProtKB-SubCell"/>
</dbReference>
<keyword evidence="3" id="KW-0812">Transmembrane</keyword>
<accession>A0A5B1LQN5</accession>
<keyword evidence="2 3" id="KW-0472">Membrane</keyword>
<evidence type="ECO:0000256" key="3">
    <source>
        <dbReference type="SAM" id="Phobius"/>
    </source>
</evidence>
<dbReference type="AlphaFoldDB" id="A0A5B1LQN5"/>
<sequence>MDTEPENEPVIEKDEAPLKVELAKGPVVQWAVALVLVVALVVLVVLTVQHAQGDEPPGLTDAPVDVGEHAAEQFFTLDHRSLDDDIEAMLAMATGDFEAQYEKQSAALRRAVASKKLVLSASVPESGTAVEYFTDREAWVLVAVDVHTESGGEAIDDTRYRTRVVLSKVGGHWLVSRLEQVG</sequence>
<gene>
    <name evidence="4" type="ORF">F0U44_06525</name>
</gene>
<comment type="subcellular location">
    <subcellularLocation>
        <location evidence="1">Membrane</location>
    </subcellularLocation>
</comment>
<dbReference type="Proteomes" id="UP000325003">
    <property type="component" value="Unassembled WGS sequence"/>
</dbReference>
<keyword evidence="5" id="KW-1185">Reference proteome</keyword>
<protein>
    <recommendedName>
        <fullName evidence="6">Mce-associated membrane protein</fullName>
    </recommendedName>
</protein>
<dbReference type="PANTHER" id="PTHR37042:SF4">
    <property type="entry name" value="OUTER MEMBRANE PROTEIN RV1973"/>
    <property type="match status" value="1"/>
</dbReference>
<dbReference type="EMBL" id="VUJV01000001">
    <property type="protein sequence ID" value="KAA1421917.1"/>
    <property type="molecule type" value="Genomic_DNA"/>
</dbReference>
<name>A0A5B1LQN5_9ACTN</name>
<keyword evidence="3" id="KW-1133">Transmembrane helix</keyword>
<evidence type="ECO:0000256" key="1">
    <source>
        <dbReference type="ARBA" id="ARBA00004370"/>
    </source>
</evidence>
<organism evidence="4 5">
    <name type="scientific">Nocardioides humilatus</name>
    <dbReference type="NCBI Taxonomy" id="2607660"/>
    <lineage>
        <taxon>Bacteria</taxon>
        <taxon>Bacillati</taxon>
        <taxon>Actinomycetota</taxon>
        <taxon>Actinomycetes</taxon>
        <taxon>Propionibacteriales</taxon>
        <taxon>Nocardioidaceae</taxon>
        <taxon>Nocardioides</taxon>
    </lineage>
</organism>
<proteinExistence type="predicted"/>
<comment type="caution">
    <text evidence="4">The sequence shown here is derived from an EMBL/GenBank/DDBJ whole genome shotgun (WGS) entry which is preliminary data.</text>
</comment>
<evidence type="ECO:0000313" key="5">
    <source>
        <dbReference type="Proteomes" id="UP000325003"/>
    </source>
</evidence>
<dbReference type="PANTHER" id="PTHR37042">
    <property type="entry name" value="OUTER MEMBRANE PROTEIN RV1973"/>
    <property type="match status" value="1"/>
</dbReference>
<reference evidence="4 5" key="1">
    <citation type="submission" date="2019-09" db="EMBL/GenBank/DDBJ databases">
        <title>Nocardioides panacisoli sp. nov., isolated from the soil of a ginseng field.</title>
        <authorList>
            <person name="Cho C."/>
        </authorList>
    </citation>
    <scope>NUCLEOTIDE SEQUENCE [LARGE SCALE GENOMIC DNA]</scope>
    <source>
        <strain evidence="4 5">BN130099</strain>
    </source>
</reference>